<organism evidence="2 3">
    <name type="scientific">Mesonia algae</name>
    <dbReference type="NCBI Taxonomy" id="213248"/>
    <lineage>
        <taxon>Bacteria</taxon>
        <taxon>Pseudomonadati</taxon>
        <taxon>Bacteroidota</taxon>
        <taxon>Flavobacteriia</taxon>
        <taxon>Flavobacteriales</taxon>
        <taxon>Flavobacteriaceae</taxon>
        <taxon>Mesonia</taxon>
    </lineage>
</organism>
<proteinExistence type="predicted"/>
<dbReference type="RefSeq" id="WP_111541235.1">
    <property type="nucleotide sequence ID" value="NZ_QKYV01000005.1"/>
</dbReference>
<evidence type="ECO:0000313" key="3">
    <source>
        <dbReference type="Proteomes" id="UP000249542"/>
    </source>
</evidence>
<gene>
    <name evidence="2" type="ORF">LX95_01937</name>
</gene>
<feature type="signal peptide" evidence="1">
    <location>
        <begin position="1"/>
        <end position="19"/>
    </location>
</feature>
<evidence type="ECO:0008006" key="4">
    <source>
        <dbReference type="Google" id="ProtNLM"/>
    </source>
</evidence>
<evidence type="ECO:0000256" key="1">
    <source>
        <dbReference type="SAM" id="SignalP"/>
    </source>
</evidence>
<feature type="chain" id="PRO_5016116839" description="Lipoprotein" evidence="1">
    <location>
        <begin position="20"/>
        <end position="229"/>
    </location>
</feature>
<name>A0A2W7I0A7_9FLAO</name>
<protein>
    <recommendedName>
        <fullName evidence="4">Lipoprotein</fullName>
    </recommendedName>
</protein>
<dbReference type="EMBL" id="QKYV01000005">
    <property type="protein sequence ID" value="PZW39579.1"/>
    <property type="molecule type" value="Genomic_DNA"/>
</dbReference>
<keyword evidence="3" id="KW-1185">Reference proteome</keyword>
<accession>A0A2W7I0A7</accession>
<evidence type="ECO:0000313" key="2">
    <source>
        <dbReference type="EMBL" id="PZW39579.1"/>
    </source>
</evidence>
<reference evidence="2 3" key="1">
    <citation type="submission" date="2018-06" db="EMBL/GenBank/DDBJ databases">
        <title>Genomic Encyclopedia of Archaeal and Bacterial Type Strains, Phase II (KMG-II): from individual species to whole genera.</title>
        <authorList>
            <person name="Goeker M."/>
        </authorList>
    </citation>
    <scope>NUCLEOTIDE SEQUENCE [LARGE SCALE GENOMIC DNA]</scope>
    <source>
        <strain evidence="2 3">DSM 15361</strain>
    </source>
</reference>
<keyword evidence="1" id="KW-0732">Signal</keyword>
<dbReference type="AlphaFoldDB" id="A0A2W7I0A7"/>
<dbReference type="Proteomes" id="UP000249542">
    <property type="component" value="Unassembled WGS sequence"/>
</dbReference>
<sequence length="229" mass="26705">MKKSILVSLLVAATLFIVGCQESTKKKTESSPNEETKELSILEKIANANGYKNWKDVNKITYTFNVDRDSSHFQRTWHWSPKEEKVTLISSKDTINYHTSQKDSTLTKTDQAFINDKYWLLFPFQLVWDKGFDYTVKEEVNSPLHKEILTEISISYNNEDGYTPGDMYKIYINKNYMIKEWSFHPQGAEKAALVNTWEDYESQKGIKFAKMHQDSTGSFKLYFTNVSIQ</sequence>
<dbReference type="PROSITE" id="PS51257">
    <property type="entry name" value="PROKAR_LIPOPROTEIN"/>
    <property type="match status" value="1"/>
</dbReference>
<comment type="caution">
    <text evidence="2">The sequence shown here is derived from an EMBL/GenBank/DDBJ whole genome shotgun (WGS) entry which is preliminary data.</text>
</comment>